<reference evidence="9" key="1">
    <citation type="submission" date="2019-08" db="EMBL/GenBank/DDBJ databases">
        <authorList>
            <person name="Kucharzyk K."/>
            <person name="Murdoch R.W."/>
            <person name="Higgins S."/>
            <person name="Loffler F."/>
        </authorList>
    </citation>
    <scope>NUCLEOTIDE SEQUENCE</scope>
</reference>
<evidence type="ECO:0000256" key="5">
    <source>
        <dbReference type="ARBA" id="ARBA00022723"/>
    </source>
</evidence>
<keyword evidence="7 9" id="KW-0378">Hydrolase</keyword>
<dbReference type="Gene3D" id="3.60.15.10">
    <property type="entry name" value="Ribonuclease Z/Hydroxyacylglutathione hydrolase-like"/>
    <property type="match status" value="1"/>
</dbReference>
<keyword evidence="8" id="KW-0862">Zinc</keyword>
<evidence type="ECO:0000313" key="9">
    <source>
        <dbReference type="EMBL" id="MPM60861.1"/>
    </source>
</evidence>
<dbReference type="Pfam" id="PF23023">
    <property type="entry name" value="Anti-Pycsar_Apyc1"/>
    <property type="match status" value="1"/>
</dbReference>
<evidence type="ECO:0000256" key="1">
    <source>
        <dbReference type="ARBA" id="ARBA00001947"/>
    </source>
</evidence>
<proteinExistence type="inferred from homology"/>
<dbReference type="CDD" id="cd07717">
    <property type="entry name" value="RNaseZ_ZiPD-like_MBL-fold"/>
    <property type="match status" value="1"/>
</dbReference>
<gene>
    <name evidence="9" type="primary">rbn_17</name>
    <name evidence="9" type="ORF">SDC9_107715</name>
</gene>
<protein>
    <submittedName>
        <fullName evidence="9">Ribonuclease BN</fullName>
        <ecNumber evidence="9">3.1.-.-</ecNumber>
    </submittedName>
</protein>
<dbReference type="HAMAP" id="MF_01818">
    <property type="entry name" value="RNase_Z_BN"/>
    <property type="match status" value="1"/>
</dbReference>
<keyword evidence="5" id="KW-0479">Metal-binding</keyword>
<dbReference type="PANTHER" id="PTHR46018:SF2">
    <property type="entry name" value="ZINC PHOSPHODIESTERASE ELAC PROTEIN 1"/>
    <property type="match status" value="1"/>
</dbReference>
<dbReference type="SUPFAM" id="SSF56281">
    <property type="entry name" value="Metallo-hydrolase/oxidoreductase"/>
    <property type="match status" value="1"/>
</dbReference>
<sequence>MTFRLTVIGSGSGAPLPGRYTSAQVLNVHERFVLIDCGEGTQINLRRFGINFNRIGLILISHLHGDHYLGLPGLLNTFHLLGREKELHIAGHRKLKDLLDYVFGMAGFEPSYPIHFHDIDTMQPGDNIDFGEFNVGFFPLKHRIPASGFLITERQRTVKIRKDFIEVYEPEYEQVRAILRGEQYFDNNGKEVPAEEMLIQPAPPRSYAYVSDTVFDRSIVPFIQGADLLYHETTYDKSLQASATEKMHATSVDAATIAAEAGVKQLLIGHYSSRYRTPDLLLSEARHIFPETLAAEDGLQLDIPISSGL</sequence>
<dbReference type="PANTHER" id="PTHR46018">
    <property type="entry name" value="ZINC PHOSPHODIESTERASE ELAC PROTEIN 1"/>
    <property type="match status" value="1"/>
</dbReference>
<dbReference type="EC" id="3.1.-.-" evidence="9"/>
<keyword evidence="4" id="KW-0540">Nuclease</keyword>
<comment type="subunit">
    <text evidence="2">Homodimer.</text>
</comment>
<evidence type="ECO:0000256" key="4">
    <source>
        <dbReference type="ARBA" id="ARBA00022722"/>
    </source>
</evidence>
<dbReference type="InterPro" id="IPR036866">
    <property type="entry name" value="RibonucZ/Hydroxyglut_hydro"/>
</dbReference>
<keyword evidence="6" id="KW-0255">Endonuclease</keyword>
<dbReference type="GO" id="GO:0046872">
    <property type="term" value="F:metal ion binding"/>
    <property type="evidence" value="ECO:0007669"/>
    <property type="project" value="UniProtKB-KW"/>
</dbReference>
<keyword evidence="3" id="KW-0819">tRNA processing</keyword>
<dbReference type="EMBL" id="VSSQ01018027">
    <property type="protein sequence ID" value="MPM60861.1"/>
    <property type="molecule type" value="Genomic_DNA"/>
</dbReference>
<evidence type="ECO:0000256" key="7">
    <source>
        <dbReference type="ARBA" id="ARBA00022801"/>
    </source>
</evidence>
<dbReference type="GO" id="GO:0042781">
    <property type="term" value="F:3'-tRNA processing endoribonuclease activity"/>
    <property type="evidence" value="ECO:0007669"/>
    <property type="project" value="TreeGrafter"/>
</dbReference>
<evidence type="ECO:0000256" key="8">
    <source>
        <dbReference type="ARBA" id="ARBA00022833"/>
    </source>
</evidence>
<name>A0A645B8B6_9ZZZZ</name>
<dbReference type="NCBIfam" id="NF000801">
    <property type="entry name" value="PRK00055.1-3"/>
    <property type="match status" value="1"/>
</dbReference>
<evidence type="ECO:0000256" key="6">
    <source>
        <dbReference type="ARBA" id="ARBA00022759"/>
    </source>
</evidence>
<evidence type="ECO:0000256" key="2">
    <source>
        <dbReference type="ARBA" id="ARBA00011738"/>
    </source>
</evidence>
<accession>A0A645B8B6</accession>
<evidence type="ECO:0000256" key="3">
    <source>
        <dbReference type="ARBA" id="ARBA00022694"/>
    </source>
</evidence>
<dbReference type="InterPro" id="IPR013471">
    <property type="entry name" value="RNase_Z/BN"/>
</dbReference>
<comment type="cofactor">
    <cofactor evidence="1">
        <name>Zn(2+)</name>
        <dbReference type="ChEBI" id="CHEBI:29105"/>
    </cofactor>
</comment>
<dbReference type="AlphaFoldDB" id="A0A645B8B6"/>
<organism evidence="9">
    <name type="scientific">bioreactor metagenome</name>
    <dbReference type="NCBI Taxonomy" id="1076179"/>
    <lineage>
        <taxon>unclassified sequences</taxon>
        <taxon>metagenomes</taxon>
        <taxon>ecological metagenomes</taxon>
    </lineage>
</organism>
<comment type="caution">
    <text evidence="9">The sequence shown here is derived from an EMBL/GenBank/DDBJ whole genome shotgun (WGS) entry which is preliminary data.</text>
</comment>